<dbReference type="OrthoDB" id="5293446at2"/>
<sequence>MKLLKGLLIAVTVLVAGVLGVGLLLPDTAHVERAIVIQARPATVYTALNGFRQFNKWSPWASLDPGTHYAFEGPATGVGAKFRWRSDDPGVGSGSQEILEAVPYERIAVKLVFEGSDSDNLATYTLAAEGEGTRLVWSYDTVFHGNILGRYFGLMLDGMIGPDYERGLARLKTLVEGLPQTDIATLDVETLMVEPRPMLYVAAVAGPDDAEAVLDGAYARLRAYLAAYGRQAVAAPIAITRGYDVETKHWRFDAAVILDPPDDIPPAPEQGIQAGTTYAGLVLRAVHTGPAATIESTYDQLAAWRTVAGFEDNGDVWEQYVSDPATTPAAQRITHIYWPVR</sequence>
<organism evidence="2 3">
    <name type="scientific">Fontimonas thermophila</name>
    <dbReference type="NCBI Taxonomy" id="1076937"/>
    <lineage>
        <taxon>Bacteria</taxon>
        <taxon>Pseudomonadati</taxon>
        <taxon>Pseudomonadota</taxon>
        <taxon>Gammaproteobacteria</taxon>
        <taxon>Nevskiales</taxon>
        <taxon>Nevskiaceae</taxon>
        <taxon>Fontimonas</taxon>
    </lineage>
</organism>
<dbReference type="EMBL" id="FOOC01000004">
    <property type="protein sequence ID" value="SFF44773.1"/>
    <property type="molecule type" value="Genomic_DNA"/>
</dbReference>
<dbReference type="STRING" id="1076937.SAMN04488120_104188"/>
<dbReference type="Gene3D" id="3.20.80.10">
    <property type="entry name" value="Regulatory factor, effector binding domain"/>
    <property type="match status" value="1"/>
</dbReference>
<dbReference type="RefSeq" id="WP_091532813.1">
    <property type="nucleotide sequence ID" value="NZ_FOOC01000004.1"/>
</dbReference>
<feature type="domain" description="AraC effector-binding" evidence="1">
    <location>
        <begin position="186"/>
        <end position="341"/>
    </location>
</feature>
<dbReference type="SUPFAM" id="SSF55961">
    <property type="entry name" value="Bet v1-like"/>
    <property type="match status" value="1"/>
</dbReference>
<evidence type="ECO:0000259" key="1">
    <source>
        <dbReference type="SMART" id="SM00871"/>
    </source>
</evidence>
<dbReference type="Pfam" id="PF06445">
    <property type="entry name" value="GyrI-like"/>
    <property type="match status" value="1"/>
</dbReference>
<evidence type="ECO:0000313" key="3">
    <source>
        <dbReference type="Proteomes" id="UP000199771"/>
    </source>
</evidence>
<dbReference type="InterPro" id="IPR010499">
    <property type="entry name" value="AraC_E-bd"/>
</dbReference>
<dbReference type="CDD" id="cd07818">
    <property type="entry name" value="SRPBCC_1"/>
    <property type="match status" value="1"/>
</dbReference>
<dbReference type="InterPro" id="IPR011256">
    <property type="entry name" value="Reg_factor_effector_dom_sf"/>
</dbReference>
<dbReference type="AlphaFoldDB" id="A0A1I2IT22"/>
<reference evidence="2 3" key="1">
    <citation type="submission" date="2016-10" db="EMBL/GenBank/DDBJ databases">
        <authorList>
            <person name="de Groot N.N."/>
        </authorList>
    </citation>
    <scope>NUCLEOTIDE SEQUENCE [LARGE SCALE GENOMIC DNA]</scope>
    <source>
        <strain evidence="2 3">DSM 23609</strain>
    </source>
</reference>
<evidence type="ECO:0000313" key="2">
    <source>
        <dbReference type="EMBL" id="SFF44773.1"/>
    </source>
</evidence>
<dbReference type="InterPro" id="IPR023393">
    <property type="entry name" value="START-like_dom_sf"/>
</dbReference>
<protein>
    <submittedName>
        <fullName evidence="2">DNA gyrase inhibitor GyrI</fullName>
    </submittedName>
</protein>
<name>A0A1I2IT22_9GAMM</name>
<dbReference type="Gene3D" id="3.30.530.20">
    <property type="match status" value="1"/>
</dbReference>
<gene>
    <name evidence="2" type="ORF">SAMN04488120_104188</name>
</gene>
<keyword evidence="3" id="KW-1185">Reference proteome</keyword>
<dbReference type="SUPFAM" id="SSF55136">
    <property type="entry name" value="Probable bacterial effector-binding domain"/>
    <property type="match status" value="1"/>
</dbReference>
<proteinExistence type="predicted"/>
<dbReference type="InterPro" id="IPR029442">
    <property type="entry name" value="GyrI-like"/>
</dbReference>
<dbReference type="Proteomes" id="UP000199771">
    <property type="component" value="Unassembled WGS sequence"/>
</dbReference>
<dbReference type="InterPro" id="IPR019587">
    <property type="entry name" value="Polyketide_cyclase/dehydratase"/>
</dbReference>
<dbReference type="SMART" id="SM00871">
    <property type="entry name" value="AraC_E_bind"/>
    <property type="match status" value="1"/>
</dbReference>
<dbReference type="Pfam" id="PF10604">
    <property type="entry name" value="Polyketide_cyc2"/>
    <property type="match status" value="1"/>
</dbReference>
<accession>A0A1I2IT22</accession>